<evidence type="ECO:0000256" key="1">
    <source>
        <dbReference type="SAM" id="SignalP"/>
    </source>
</evidence>
<feature type="signal peptide" evidence="1">
    <location>
        <begin position="1"/>
        <end position="32"/>
    </location>
</feature>
<protein>
    <recommendedName>
        <fullName evidence="4">SPOR domain-containing protein</fullName>
    </recommendedName>
</protein>
<dbReference type="STRING" id="1666911.HLUCCA11_14125"/>
<dbReference type="PATRIC" id="fig|1666911.3.peg.71"/>
<name>A0A0P8BLQ4_9CYAN</name>
<gene>
    <name evidence="2" type="ORF">HLUCCA11_14125</name>
</gene>
<comment type="caution">
    <text evidence="2">The sequence shown here is derived from an EMBL/GenBank/DDBJ whole genome shotgun (WGS) entry which is preliminary data.</text>
</comment>
<dbReference type="Proteomes" id="UP000050465">
    <property type="component" value="Unassembled WGS sequence"/>
</dbReference>
<evidence type="ECO:0000313" key="2">
    <source>
        <dbReference type="EMBL" id="KPQ34646.1"/>
    </source>
</evidence>
<evidence type="ECO:0008006" key="4">
    <source>
        <dbReference type="Google" id="ProtNLM"/>
    </source>
</evidence>
<dbReference type="AlphaFoldDB" id="A0A0P8BLQ4"/>
<feature type="chain" id="PRO_5006148497" description="SPOR domain-containing protein" evidence="1">
    <location>
        <begin position="33"/>
        <end position="218"/>
    </location>
</feature>
<reference evidence="2 3" key="1">
    <citation type="submission" date="2015-09" db="EMBL/GenBank/DDBJ databases">
        <title>Identification and resolution of microdiversity through metagenomic sequencing of parallel consortia.</title>
        <authorList>
            <person name="Nelson W.C."/>
            <person name="Romine M.F."/>
            <person name="Lindemann S.R."/>
        </authorList>
    </citation>
    <scope>NUCLEOTIDE SEQUENCE [LARGE SCALE GENOMIC DNA]</scope>
    <source>
        <strain evidence="2">Ana</strain>
    </source>
</reference>
<dbReference type="EMBL" id="LJZR01000018">
    <property type="protein sequence ID" value="KPQ34646.1"/>
    <property type="molecule type" value="Genomic_DNA"/>
</dbReference>
<proteinExistence type="predicted"/>
<keyword evidence="1" id="KW-0732">Signal</keyword>
<sequence>MTFSRRLPPLARLLSIGLSALLLPLLPDPAHAQLPNCPPPIDQEYLLLIRGATEAERNQIASVLPAANTVLICTYLNETLVRAGGFTSLETANAWATYLTTVEGYESFVSRPSGNQVATQTGNGTAASGDHRYQPQRLAAGYAVLVNYGAQPEIATMVGQLVRPVGLAVYRQQAYLLAEYTSDAAAAAATLERLSDAQLTAILVDARQVVQLTAEVAR</sequence>
<organism evidence="2 3">
    <name type="scientific">Phormidesmis priestleyi Ana</name>
    <dbReference type="NCBI Taxonomy" id="1666911"/>
    <lineage>
        <taxon>Bacteria</taxon>
        <taxon>Bacillati</taxon>
        <taxon>Cyanobacteriota</taxon>
        <taxon>Cyanophyceae</taxon>
        <taxon>Leptolyngbyales</taxon>
        <taxon>Leptolyngbyaceae</taxon>
        <taxon>Phormidesmis</taxon>
    </lineage>
</organism>
<accession>A0A0P8BLQ4</accession>
<evidence type="ECO:0000313" key="3">
    <source>
        <dbReference type="Proteomes" id="UP000050465"/>
    </source>
</evidence>